<evidence type="ECO:0000313" key="2">
    <source>
        <dbReference type="EMBL" id="KGX89728.1"/>
    </source>
</evidence>
<keyword evidence="3" id="KW-1185">Reference proteome</keyword>
<dbReference type="EMBL" id="AVPE01000020">
    <property type="protein sequence ID" value="KGX89728.1"/>
    <property type="molecule type" value="Genomic_DNA"/>
</dbReference>
<evidence type="ECO:0000256" key="1">
    <source>
        <dbReference type="SAM" id="Phobius"/>
    </source>
</evidence>
<evidence type="ECO:0008006" key="4">
    <source>
        <dbReference type="Google" id="ProtNLM"/>
    </source>
</evidence>
<organism evidence="2 3">
    <name type="scientific">Pontibacillus halophilus JSM 076056 = DSM 19796</name>
    <dbReference type="NCBI Taxonomy" id="1385510"/>
    <lineage>
        <taxon>Bacteria</taxon>
        <taxon>Bacillati</taxon>
        <taxon>Bacillota</taxon>
        <taxon>Bacilli</taxon>
        <taxon>Bacillales</taxon>
        <taxon>Bacillaceae</taxon>
        <taxon>Pontibacillus</taxon>
    </lineage>
</organism>
<keyword evidence="1" id="KW-1133">Transmembrane helix</keyword>
<name>A0A0A5GET3_9BACI</name>
<reference evidence="2 3" key="1">
    <citation type="submission" date="2013-08" db="EMBL/GenBank/DDBJ databases">
        <authorList>
            <person name="Huang J."/>
            <person name="Wang G."/>
        </authorList>
    </citation>
    <scope>NUCLEOTIDE SEQUENCE [LARGE SCALE GENOMIC DNA]</scope>
    <source>
        <strain evidence="2 3">JSM 076056</strain>
    </source>
</reference>
<dbReference type="AlphaFoldDB" id="A0A0A5GET3"/>
<dbReference type="eggNOG" id="ENOG502ZJ99">
    <property type="taxonomic scope" value="Bacteria"/>
</dbReference>
<evidence type="ECO:0000313" key="3">
    <source>
        <dbReference type="Proteomes" id="UP000030528"/>
    </source>
</evidence>
<keyword evidence="1" id="KW-0472">Membrane</keyword>
<dbReference type="Proteomes" id="UP000030528">
    <property type="component" value="Unassembled WGS sequence"/>
</dbReference>
<sequence>MARCASCDYKWSIRDIWSLGFSKGGKPCPNCGKTQYISGKTQKIFTLGYLSLLFTIVLPFIITLSNVQEDLYD</sequence>
<comment type="caution">
    <text evidence="2">The sequence shown here is derived from an EMBL/GenBank/DDBJ whole genome shotgun (WGS) entry which is preliminary data.</text>
</comment>
<protein>
    <recommendedName>
        <fullName evidence="4">CXXC-20-CXXC protein</fullName>
    </recommendedName>
</protein>
<feature type="transmembrane region" description="Helical" evidence="1">
    <location>
        <begin position="44"/>
        <end position="64"/>
    </location>
</feature>
<gene>
    <name evidence="2" type="ORF">N781_16010</name>
</gene>
<keyword evidence="1" id="KW-0812">Transmembrane</keyword>
<proteinExistence type="predicted"/>
<accession>A0A0A5GET3</accession>